<evidence type="ECO:0000313" key="2">
    <source>
        <dbReference type="EMBL" id="UUD37178.1"/>
    </source>
</evidence>
<dbReference type="EMBL" id="CP101808">
    <property type="protein sequence ID" value="UUD37178.1"/>
    <property type="molecule type" value="Genomic_DNA"/>
</dbReference>
<evidence type="ECO:0000259" key="1">
    <source>
        <dbReference type="Pfam" id="PF01863"/>
    </source>
</evidence>
<dbReference type="Gene3D" id="3.30.2010.10">
    <property type="entry name" value="Metalloproteases ('zincins'), catalytic domain"/>
    <property type="match status" value="1"/>
</dbReference>
<feature type="domain" description="YgjP-like metallopeptidase" evidence="1">
    <location>
        <begin position="74"/>
        <end position="245"/>
    </location>
</feature>
<dbReference type="InterPro" id="IPR002725">
    <property type="entry name" value="YgjP-like_metallopeptidase"/>
</dbReference>
<keyword evidence="3" id="KW-1185">Reference proteome</keyword>
<dbReference type="Pfam" id="PF01863">
    <property type="entry name" value="YgjP-like"/>
    <property type="match status" value="1"/>
</dbReference>
<accession>A0ABY5J672</accession>
<reference evidence="2" key="1">
    <citation type="submission" date="2022-07" db="EMBL/GenBank/DDBJ databases">
        <title>Complete genome of Mycoplasma equigenitalium type strain T37.</title>
        <authorList>
            <person name="Spergser J."/>
        </authorList>
    </citation>
    <scope>NUCLEOTIDE SEQUENCE</scope>
    <source>
        <strain evidence="2">T37</strain>
    </source>
</reference>
<organism evidence="2 3">
    <name type="scientific">Mycoplasmopsis equigenitalium</name>
    <dbReference type="NCBI Taxonomy" id="114883"/>
    <lineage>
        <taxon>Bacteria</taxon>
        <taxon>Bacillati</taxon>
        <taxon>Mycoplasmatota</taxon>
        <taxon>Mycoplasmoidales</taxon>
        <taxon>Metamycoplasmataceae</taxon>
        <taxon>Mycoplasmopsis</taxon>
    </lineage>
</organism>
<dbReference type="RefSeq" id="WP_129722072.1">
    <property type="nucleotide sequence ID" value="NZ_CP101808.1"/>
</dbReference>
<proteinExistence type="predicted"/>
<protein>
    <submittedName>
        <fullName evidence="2">M48 family metallopeptidase</fullName>
    </submittedName>
</protein>
<gene>
    <name evidence="2" type="ORF">NPA09_01220</name>
</gene>
<dbReference type="PANTHER" id="PTHR30399">
    <property type="entry name" value="UNCHARACTERIZED PROTEIN YGJP"/>
    <property type="match status" value="1"/>
</dbReference>
<sequence>MKLPKDSIRLLTNINTSKHLNPLPSELIYQSSNSENSLSFPIYFKDKNVWQITLRLFKENYFVVSYNNRLHTPEFLAQMILKNAPKLIKRQQKIPQEKLKFLNLKENEFALFDEIHTFKVIDNKLIIDDKKIISIVRKNTNIRAVLDKYIANQLLMYLTKRQSELEAIMNTPAYKIKLMNANTLWGKNWFNRREIAYSFNLSKQKIAFIDATIIHELAHHFHQNHSTKFWNVVLKYCPEYKEIKKYATL</sequence>
<dbReference type="InterPro" id="IPR053136">
    <property type="entry name" value="UTP_pyrophosphatase-like"/>
</dbReference>
<dbReference type="PANTHER" id="PTHR30399:SF1">
    <property type="entry name" value="UTP PYROPHOSPHATASE"/>
    <property type="match status" value="1"/>
</dbReference>
<evidence type="ECO:0000313" key="3">
    <source>
        <dbReference type="Proteomes" id="UP001059576"/>
    </source>
</evidence>
<dbReference type="Proteomes" id="UP001059576">
    <property type="component" value="Chromosome"/>
</dbReference>
<name>A0ABY5J672_9BACT</name>
<dbReference type="CDD" id="cd07344">
    <property type="entry name" value="M48_yhfN_like"/>
    <property type="match status" value="1"/>
</dbReference>